<dbReference type="InterPro" id="IPR028055">
    <property type="entry name" value="YidC/Oxa/ALB_C"/>
</dbReference>
<evidence type="ECO:0000256" key="6">
    <source>
        <dbReference type="SAM" id="Phobius"/>
    </source>
</evidence>
<dbReference type="CDD" id="cd20069">
    <property type="entry name" value="5TM_Oxa1-like"/>
    <property type="match status" value="1"/>
</dbReference>
<organism evidence="8 9">
    <name type="scientific">Effrenium voratum</name>
    <dbReference type="NCBI Taxonomy" id="2562239"/>
    <lineage>
        <taxon>Eukaryota</taxon>
        <taxon>Sar</taxon>
        <taxon>Alveolata</taxon>
        <taxon>Dinophyceae</taxon>
        <taxon>Suessiales</taxon>
        <taxon>Symbiodiniaceae</taxon>
        <taxon>Effrenium</taxon>
    </lineage>
</organism>
<evidence type="ECO:0000256" key="3">
    <source>
        <dbReference type="ARBA" id="ARBA00022989"/>
    </source>
</evidence>
<dbReference type="Pfam" id="PF02096">
    <property type="entry name" value="60KD_IMP"/>
    <property type="match status" value="1"/>
</dbReference>
<feature type="transmembrane region" description="Helical" evidence="6">
    <location>
        <begin position="209"/>
        <end position="227"/>
    </location>
</feature>
<dbReference type="GO" id="GO:0032977">
    <property type="term" value="F:membrane insertase activity"/>
    <property type="evidence" value="ECO:0007669"/>
    <property type="project" value="InterPro"/>
</dbReference>
<dbReference type="PANTHER" id="PTHR12428:SF65">
    <property type="entry name" value="CYTOCHROME C OXIDASE ASSEMBLY PROTEIN COX18, MITOCHONDRIAL"/>
    <property type="match status" value="1"/>
</dbReference>
<keyword evidence="2 5" id="KW-0812">Transmembrane</keyword>
<evidence type="ECO:0000313" key="9">
    <source>
        <dbReference type="Proteomes" id="UP001178507"/>
    </source>
</evidence>
<accession>A0AA36IM39</accession>
<dbReference type="NCBIfam" id="TIGR03592">
    <property type="entry name" value="yidC_oxa1_cterm"/>
    <property type="match status" value="1"/>
</dbReference>
<name>A0AA36IM39_9DINO</name>
<dbReference type="GO" id="GO:0032979">
    <property type="term" value="P:protein insertion into mitochondrial inner membrane from matrix"/>
    <property type="evidence" value="ECO:0007669"/>
    <property type="project" value="TreeGrafter"/>
</dbReference>
<dbReference type="InterPro" id="IPR001708">
    <property type="entry name" value="YidC/ALB3/OXA1/COX18"/>
</dbReference>
<comment type="subcellular location">
    <subcellularLocation>
        <location evidence="1 5">Membrane</location>
        <topology evidence="1 5">Multi-pass membrane protein</topology>
    </subcellularLocation>
</comment>
<evidence type="ECO:0000256" key="1">
    <source>
        <dbReference type="ARBA" id="ARBA00004141"/>
    </source>
</evidence>
<keyword evidence="3 6" id="KW-1133">Transmembrane helix</keyword>
<evidence type="ECO:0000313" key="8">
    <source>
        <dbReference type="EMBL" id="CAJ1388969.1"/>
    </source>
</evidence>
<proteinExistence type="inferred from homology"/>
<feature type="transmembrane region" description="Helical" evidence="6">
    <location>
        <begin position="267"/>
        <end position="287"/>
    </location>
</feature>
<keyword evidence="9" id="KW-1185">Reference proteome</keyword>
<gene>
    <name evidence="8" type="ORF">EVOR1521_LOCUS14698</name>
</gene>
<comment type="caution">
    <text evidence="8">The sequence shown here is derived from an EMBL/GenBank/DDBJ whole genome shotgun (WGS) entry which is preliminary data.</text>
</comment>
<sequence>MLRHACRLWRLAAVPAVPTAAVRFSTGPAREQLASSGYPDMSPSRHLLDRCLEAAAGRGVDSSDYHPWLPVDLFQTLLVDIHEYAGCSWFTAIVCTCLAIRALLMPVTIAAMRGSREKAILQPEYEELMQKQKALRMDSDPDKSQKIQKKLQAFTQKHGRLFMMKGTWNLFLVQMPLYITAFAALRGMANHPDMFRGFAMESPLWLESLALADPYCILPVITGAIMITNTELFGSVDTEATQIEEKGDGAAFGQNTMQKYQKHIMRGSAVLFIPMTMNFPAGVFIFMSSNMAAAAAQSRALRHPLAERWLELPSPKPAKDAKASSTAARATPHLDFQKLRREFLKGTEIGMKLEPPTRFATLTNAITLAHPKPMVPEATLLQPRASYAVRRK</sequence>
<evidence type="ECO:0000256" key="5">
    <source>
        <dbReference type="RuleBase" id="RU003945"/>
    </source>
</evidence>
<comment type="similarity">
    <text evidence="5">Belongs to the OXA1/ALB3/YidC family.</text>
</comment>
<dbReference type="Proteomes" id="UP001178507">
    <property type="component" value="Unassembled WGS sequence"/>
</dbReference>
<dbReference type="EMBL" id="CAUJNA010001780">
    <property type="protein sequence ID" value="CAJ1388969.1"/>
    <property type="molecule type" value="Genomic_DNA"/>
</dbReference>
<dbReference type="AlphaFoldDB" id="A0AA36IM39"/>
<keyword evidence="4 6" id="KW-0472">Membrane</keyword>
<reference evidence="8" key="1">
    <citation type="submission" date="2023-08" db="EMBL/GenBank/DDBJ databases">
        <authorList>
            <person name="Chen Y."/>
            <person name="Shah S."/>
            <person name="Dougan E. K."/>
            <person name="Thang M."/>
            <person name="Chan C."/>
        </authorList>
    </citation>
    <scope>NUCLEOTIDE SEQUENCE</scope>
</reference>
<dbReference type="PANTHER" id="PTHR12428">
    <property type="entry name" value="OXA1"/>
    <property type="match status" value="1"/>
</dbReference>
<protein>
    <recommendedName>
        <fullName evidence="7">Membrane insertase YidC/Oxa/ALB C-terminal domain-containing protein</fullName>
    </recommendedName>
</protein>
<feature type="transmembrane region" description="Helical" evidence="6">
    <location>
        <begin position="167"/>
        <end position="189"/>
    </location>
</feature>
<feature type="domain" description="Membrane insertase YidC/Oxa/ALB C-terminal" evidence="7">
    <location>
        <begin position="89"/>
        <end position="299"/>
    </location>
</feature>
<evidence type="ECO:0000256" key="4">
    <source>
        <dbReference type="ARBA" id="ARBA00023136"/>
    </source>
</evidence>
<dbReference type="GO" id="GO:0005743">
    <property type="term" value="C:mitochondrial inner membrane"/>
    <property type="evidence" value="ECO:0007669"/>
    <property type="project" value="TreeGrafter"/>
</dbReference>
<evidence type="ECO:0000259" key="7">
    <source>
        <dbReference type="Pfam" id="PF02096"/>
    </source>
</evidence>
<evidence type="ECO:0000256" key="2">
    <source>
        <dbReference type="ARBA" id="ARBA00022692"/>
    </source>
</evidence>